<dbReference type="GeneID" id="17299354"/>
<dbReference type="HOGENOM" id="CLU_090456_0_0_1"/>
<evidence type="ECO:0000259" key="3">
    <source>
        <dbReference type="Pfam" id="PF04536"/>
    </source>
</evidence>
<evidence type="ECO:0000313" key="5">
    <source>
        <dbReference type="EnsemblProtists" id="EKX42617"/>
    </source>
</evidence>
<dbReference type="EMBL" id="JH993015">
    <property type="protein sequence ID" value="EKX42617.1"/>
    <property type="molecule type" value="Genomic_DNA"/>
</dbReference>
<dbReference type="eggNOG" id="ENOG502QVHQ">
    <property type="taxonomic scope" value="Eukaryota"/>
</dbReference>
<sequence length="268" mass="28918">MQLWIRGLALLVLSLHPASSFLTSSSLSPSCLSLPSASPSSCRISPMGRPASRCAHSSLKMAVDRRDFMQQALALGSLAVLAAPSQALADLSAGRSVPLGSRERGRGPEGVNRPDLLPPGPKVNVIDLEKFLTKGQVAKMDKLLAKLEEDTGYKMRVLCQRYPQTPGLAIKDYWGVDDKTIVMVVDRGSGKAGQANILNFNVGQGVELALPPVFWTRLRNFFGTVFYVKENGEDAAVINAVDAVVGCLRQGFCTDVPKEMKEIANKSF</sequence>
<feature type="signal peptide" evidence="2">
    <location>
        <begin position="1"/>
        <end position="20"/>
    </location>
</feature>
<dbReference type="Pfam" id="PF04536">
    <property type="entry name" value="TPM_phosphatase"/>
    <property type="match status" value="1"/>
</dbReference>
<keyword evidence="6" id="KW-1185">Reference proteome</keyword>
<dbReference type="AlphaFoldDB" id="L1J2R5"/>
<reference evidence="5" key="3">
    <citation type="submission" date="2015-06" db="UniProtKB">
        <authorList>
            <consortium name="EnsemblProtists"/>
        </authorList>
    </citation>
    <scope>IDENTIFICATION</scope>
</reference>
<dbReference type="PANTHER" id="PTHR35514">
    <property type="entry name" value="THYLAKOID LUMENAL 15.0 KDA PROTEIN 2, CHLOROPLASTIC"/>
    <property type="match status" value="1"/>
</dbReference>
<evidence type="ECO:0000256" key="2">
    <source>
        <dbReference type="SAM" id="SignalP"/>
    </source>
</evidence>
<proteinExistence type="predicted"/>
<dbReference type="NCBIfam" id="TIGR01409">
    <property type="entry name" value="TAT_signal_seq"/>
    <property type="match status" value="1"/>
</dbReference>
<gene>
    <name evidence="4" type="ORF">GUITHDRAFT_95599</name>
</gene>
<evidence type="ECO:0000256" key="1">
    <source>
        <dbReference type="SAM" id="MobiDB-lite"/>
    </source>
</evidence>
<feature type="domain" description="TPM" evidence="3">
    <location>
        <begin position="125"/>
        <end position="245"/>
    </location>
</feature>
<dbReference type="InterPro" id="IPR007621">
    <property type="entry name" value="TPM_dom"/>
</dbReference>
<name>L1J2R5_GUITC</name>
<dbReference type="OMA" id="HAMACLV"/>
<dbReference type="OrthoDB" id="417797at2759"/>
<organism evidence="4">
    <name type="scientific">Guillardia theta (strain CCMP2712)</name>
    <name type="common">Cryptophyte</name>
    <dbReference type="NCBI Taxonomy" id="905079"/>
    <lineage>
        <taxon>Eukaryota</taxon>
        <taxon>Cryptophyceae</taxon>
        <taxon>Pyrenomonadales</taxon>
        <taxon>Geminigeraceae</taxon>
        <taxon>Guillardia</taxon>
    </lineage>
</organism>
<reference evidence="4 6" key="1">
    <citation type="journal article" date="2012" name="Nature">
        <title>Algal genomes reveal evolutionary mosaicism and the fate of nucleomorphs.</title>
        <authorList>
            <consortium name="DOE Joint Genome Institute"/>
            <person name="Curtis B.A."/>
            <person name="Tanifuji G."/>
            <person name="Burki F."/>
            <person name="Gruber A."/>
            <person name="Irimia M."/>
            <person name="Maruyama S."/>
            <person name="Arias M.C."/>
            <person name="Ball S.G."/>
            <person name="Gile G.H."/>
            <person name="Hirakawa Y."/>
            <person name="Hopkins J.F."/>
            <person name="Kuo A."/>
            <person name="Rensing S.A."/>
            <person name="Schmutz J."/>
            <person name="Symeonidi A."/>
            <person name="Elias M."/>
            <person name="Eveleigh R.J."/>
            <person name="Herman E.K."/>
            <person name="Klute M.J."/>
            <person name="Nakayama T."/>
            <person name="Obornik M."/>
            <person name="Reyes-Prieto A."/>
            <person name="Armbrust E.V."/>
            <person name="Aves S.J."/>
            <person name="Beiko R.G."/>
            <person name="Coutinho P."/>
            <person name="Dacks J.B."/>
            <person name="Durnford D.G."/>
            <person name="Fast N.M."/>
            <person name="Green B.R."/>
            <person name="Grisdale C.J."/>
            <person name="Hempel F."/>
            <person name="Henrissat B."/>
            <person name="Hoppner M.P."/>
            <person name="Ishida K."/>
            <person name="Kim E."/>
            <person name="Koreny L."/>
            <person name="Kroth P.G."/>
            <person name="Liu Y."/>
            <person name="Malik S.B."/>
            <person name="Maier U.G."/>
            <person name="McRose D."/>
            <person name="Mock T."/>
            <person name="Neilson J.A."/>
            <person name="Onodera N.T."/>
            <person name="Poole A.M."/>
            <person name="Pritham E.J."/>
            <person name="Richards T.A."/>
            <person name="Rocap G."/>
            <person name="Roy S.W."/>
            <person name="Sarai C."/>
            <person name="Schaack S."/>
            <person name="Shirato S."/>
            <person name="Slamovits C.H."/>
            <person name="Spencer D.F."/>
            <person name="Suzuki S."/>
            <person name="Worden A.Z."/>
            <person name="Zauner S."/>
            <person name="Barry K."/>
            <person name="Bell C."/>
            <person name="Bharti A.K."/>
            <person name="Crow J.A."/>
            <person name="Grimwood J."/>
            <person name="Kramer R."/>
            <person name="Lindquist E."/>
            <person name="Lucas S."/>
            <person name="Salamov A."/>
            <person name="McFadden G.I."/>
            <person name="Lane C.E."/>
            <person name="Keeling P.J."/>
            <person name="Gray M.W."/>
            <person name="Grigoriev I.V."/>
            <person name="Archibald J.M."/>
        </authorList>
    </citation>
    <scope>NUCLEOTIDE SEQUENCE</scope>
    <source>
        <strain evidence="4 6">CCMP2712</strain>
    </source>
</reference>
<protein>
    <recommendedName>
        <fullName evidence="3">TPM domain-containing protein</fullName>
    </recommendedName>
</protein>
<reference evidence="6" key="2">
    <citation type="submission" date="2012-11" db="EMBL/GenBank/DDBJ databases">
        <authorList>
            <person name="Kuo A."/>
            <person name="Curtis B.A."/>
            <person name="Tanifuji G."/>
            <person name="Burki F."/>
            <person name="Gruber A."/>
            <person name="Irimia M."/>
            <person name="Maruyama S."/>
            <person name="Arias M.C."/>
            <person name="Ball S.G."/>
            <person name="Gile G.H."/>
            <person name="Hirakawa Y."/>
            <person name="Hopkins J.F."/>
            <person name="Rensing S.A."/>
            <person name="Schmutz J."/>
            <person name="Symeonidi A."/>
            <person name="Elias M."/>
            <person name="Eveleigh R.J."/>
            <person name="Herman E.K."/>
            <person name="Klute M.J."/>
            <person name="Nakayama T."/>
            <person name="Obornik M."/>
            <person name="Reyes-Prieto A."/>
            <person name="Armbrust E.V."/>
            <person name="Aves S.J."/>
            <person name="Beiko R.G."/>
            <person name="Coutinho P."/>
            <person name="Dacks J.B."/>
            <person name="Durnford D.G."/>
            <person name="Fast N.M."/>
            <person name="Green B.R."/>
            <person name="Grisdale C."/>
            <person name="Hempe F."/>
            <person name="Henrissat B."/>
            <person name="Hoppner M.P."/>
            <person name="Ishida K.-I."/>
            <person name="Kim E."/>
            <person name="Koreny L."/>
            <person name="Kroth P.G."/>
            <person name="Liu Y."/>
            <person name="Malik S.-B."/>
            <person name="Maier U.G."/>
            <person name="McRose D."/>
            <person name="Mock T."/>
            <person name="Neilson J.A."/>
            <person name="Onodera N.T."/>
            <person name="Poole A.M."/>
            <person name="Pritham E.J."/>
            <person name="Richards T.A."/>
            <person name="Rocap G."/>
            <person name="Roy S.W."/>
            <person name="Sarai C."/>
            <person name="Schaack S."/>
            <person name="Shirato S."/>
            <person name="Slamovits C.H."/>
            <person name="Spencer D.F."/>
            <person name="Suzuki S."/>
            <person name="Worden A.Z."/>
            <person name="Zauner S."/>
            <person name="Barry K."/>
            <person name="Bell C."/>
            <person name="Bharti A.K."/>
            <person name="Crow J.A."/>
            <person name="Grimwood J."/>
            <person name="Kramer R."/>
            <person name="Lindquist E."/>
            <person name="Lucas S."/>
            <person name="Salamov A."/>
            <person name="McFadden G.I."/>
            <person name="Lane C.E."/>
            <person name="Keeling P.J."/>
            <person name="Gray M.W."/>
            <person name="Grigoriev I.V."/>
            <person name="Archibald J.M."/>
        </authorList>
    </citation>
    <scope>NUCLEOTIDE SEQUENCE</scope>
    <source>
        <strain evidence="6">CCMP2712</strain>
    </source>
</reference>
<dbReference type="EnsemblProtists" id="EKX42617">
    <property type="protein sequence ID" value="EKX42617"/>
    <property type="gene ID" value="GUITHDRAFT_95599"/>
</dbReference>
<dbReference type="Proteomes" id="UP000011087">
    <property type="component" value="Unassembled WGS sequence"/>
</dbReference>
<dbReference type="KEGG" id="gtt:GUITHDRAFT_95599"/>
<feature type="region of interest" description="Disordered" evidence="1">
    <location>
        <begin position="97"/>
        <end position="118"/>
    </location>
</feature>
<accession>L1J2R5</accession>
<dbReference type="InterPro" id="IPR019546">
    <property type="entry name" value="TAT_signal_bac_arc"/>
</dbReference>
<dbReference type="STRING" id="905079.L1J2R5"/>
<keyword evidence="2" id="KW-0732">Signal</keyword>
<evidence type="ECO:0000313" key="4">
    <source>
        <dbReference type="EMBL" id="EKX42617.1"/>
    </source>
</evidence>
<dbReference type="RefSeq" id="XP_005829597.1">
    <property type="nucleotide sequence ID" value="XM_005829540.1"/>
</dbReference>
<dbReference type="PANTHER" id="PTHR35514:SF1">
    <property type="entry name" value="THYLAKOID LUMENAL 15.0 KDA PROTEIN 2, CHLOROPLASTIC"/>
    <property type="match status" value="1"/>
</dbReference>
<dbReference type="Gene3D" id="3.10.310.50">
    <property type="match status" value="1"/>
</dbReference>
<dbReference type="PaxDb" id="55529-EKX42617"/>
<feature type="chain" id="PRO_5008770852" description="TPM domain-containing protein" evidence="2">
    <location>
        <begin position="21"/>
        <end position="268"/>
    </location>
</feature>
<evidence type="ECO:0000313" key="6">
    <source>
        <dbReference type="Proteomes" id="UP000011087"/>
    </source>
</evidence>